<dbReference type="Pfam" id="PF01485">
    <property type="entry name" value="IBR"/>
    <property type="match status" value="2"/>
</dbReference>
<evidence type="ECO:0000256" key="9">
    <source>
        <dbReference type="ARBA" id="ARBA00022737"/>
    </source>
</evidence>
<protein>
    <recommendedName>
        <fullName evidence="6">RBR-type E3 ubiquitin transferase</fullName>
        <ecNumber evidence="6">2.3.2.31</ecNumber>
    </recommendedName>
</protein>
<dbReference type="Gene3D" id="1.20.120.1750">
    <property type="match status" value="1"/>
</dbReference>
<dbReference type="PROSITE" id="PS51873">
    <property type="entry name" value="TRIAD"/>
    <property type="match status" value="1"/>
</dbReference>
<dbReference type="STRING" id="43335.A0A4U5QAF5"/>
<evidence type="ECO:0000256" key="11">
    <source>
        <dbReference type="ARBA" id="ARBA00022786"/>
    </source>
</evidence>
<evidence type="ECO:0000256" key="2">
    <source>
        <dbReference type="ARBA" id="ARBA00001947"/>
    </source>
</evidence>
<comment type="function">
    <text evidence="3">Might act as an E3 ubiquitin-protein ligase, or as part of E3 complex, which accepts ubiquitin from specific E2 ubiquitin-conjugating enzymes and then transfers it to substrates.</text>
</comment>
<evidence type="ECO:0000256" key="8">
    <source>
        <dbReference type="ARBA" id="ARBA00022723"/>
    </source>
</evidence>
<dbReference type="PANTHER" id="PTHR11685">
    <property type="entry name" value="RBR FAMILY RING FINGER AND IBR DOMAIN-CONTAINING"/>
    <property type="match status" value="1"/>
</dbReference>
<dbReference type="AlphaFoldDB" id="A0A4U5QAF5"/>
<comment type="pathway">
    <text evidence="4">Protein modification; protein ubiquitination.</text>
</comment>
<evidence type="ECO:0000256" key="12">
    <source>
        <dbReference type="ARBA" id="ARBA00022833"/>
    </source>
</evidence>
<comment type="caution">
    <text evidence="16">The sequence shown here is derived from an EMBL/GenBank/DDBJ whole genome shotgun (WGS) entry which is preliminary data.</text>
</comment>
<dbReference type="InterPro" id="IPR031127">
    <property type="entry name" value="E3_UB_ligase_RBR"/>
</dbReference>
<dbReference type="SMART" id="SM00647">
    <property type="entry name" value="IBR"/>
    <property type="match status" value="2"/>
</dbReference>
<evidence type="ECO:0000256" key="1">
    <source>
        <dbReference type="ARBA" id="ARBA00001798"/>
    </source>
</evidence>
<dbReference type="InterPro" id="IPR044066">
    <property type="entry name" value="TRIAD_supradom"/>
</dbReference>
<evidence type="ECO:0000259" key="15">
    <source>
        <dbReference type="PROSITE" id="PS51873"/>
    </source>
</evidence>
<evidence type="ECO:0000256" key="10">
    <source>
        <dbReference type="ARBA" id="ARBA00022771"/>
    </source>
</evidence>
<dbReference type="Gene3D" id="3.30.40.10">
    <property type="entry name" value="Zinc/RING finger domain, C3HC4 (zinc finger)"/>
    <property type="match status" value="1"/>
</dbReference>
<keyword evidence="9" id="KW-0677">Repeat</keyword>
<dbReference type="EMBL" id="RCHU01000334">
    <property type="protein sequence ID" value="TKS06911.1"/>
    <property type="molecule type" value="Genomic_DNA"/>
</dbReference>
<evidence type="ECO:0000256" key="4">
    <source>
        <dbReference type="ARBA" id="ARBA00004906"/>
    </source>
</evidence>
<evidence type="ECO:0000256" key="13">
    <source>
        <dbReference type="PROSITE-ProRule" id="PRU00175"/>
    </source>
</evidence>
<evidence type="ECO:0000313" key="16">
    <source>
        <dbReference type="EMBL" id="TKS06911.1"/>
    </source>
</evidence>
<evidence type="ECO:0000256" key="7">
    <source>
        <dbReference type="ARBA" id="ARBA00022679"/>
    </source>
</evidence>
<dbReference type="InterPro" id="IPR017907">
    <property type="entry name" value="Znf_RING_CS"/>
</dbReference>
<dbReference type="PROSITE" id="PS50089">
    <property type="entry name" value="ZF_RING_2"/>
    <property type="match status" value="1"/>
</dbReference>
<accession>A0A4U5QAF5</accession>
<organism evidence="16">
    <name type="scientific">Populus alba</name>
    <name type="common">White poplar</name>
    <dbReference type="NCBI Taxonomy" id="43335"/>
    <lineage>
        <taxon>Eukaryota</taxon>
        <taxon>Viridiplantae</taxon>
        <taxon>Streptophyta</taxon>
        <taxon>Embryophyta</taxon>
        <taxon>Tracheophyta</taxon>
        <taxon>Spermatophyta</taxon>
        <taxon>Magnoliopsida</taxon>
        <taxon>eudicotyledons</taxon>
        <taxon>Gunneridae</taxon>
        <taxon>Pentapetalae</taxon>
        <taxon>rosids</taxon>
        <taxon>fabids</taxon>
        <taxon>Malpighiales</taxon>
        <taxon>Salicaceae</taxon>
        <taxon>Saliceae</taxon>
        <taxon>Populus</taxon>
    </lineage>
</organism>
<gene>
    <name evidence="16" type="ORF">D5086_0000118360</name>
</gene>
<dbReference type="UniPathway" id="UPA00143"/>
<dbReference type="CDD" id="cd22582">
    <property type="entry name" value="BRcat_RBR_unk"/>
    <property type="match status" value="1"/>
</dbReference>
<proteinExistence type="inferred from homology"/>
<dbReference type="GO" id="GO:0016567">
    <property type="term" value="P:protein ubiquitination"/>
    <property type="evidence" value="ECO:0007669"/>
    <property type="project" value="UniProtKB-UniPathway"/>
</dbReference>
<reference evidence="16" key="1">
    <citation type="submission" date="2018-10" db="EMBL/GenBank/DDBJ databases">
        <title>Population genomic analysis revealed the cold adaptation of white poplar.</title>
        <authorList>
            <person name="Liu Y.-J."/>
        </authorList>
    </citation>
    <scope>NUCLEOTIDE SEQUENCE [LARGE SCALE GENOMIC DNA]</scope>
    <source>
        <strain evidence="16">PAL-ZL1</strain>
    </source>
</reference>
<dbReference type="EC" id="2.3.2.31" evidence="6"/>
<name>A0A4U5QAF5_POPAL</name>
<evidence type="ECO:0000256" key="5">
    <source>
        <dbReference type="ARBA" id="ARBA00005884"/>
    </source>
</evidence>
<dbReference type="InterPro" id="IPR013083">
    <property type="entry name" value="Znf_RING/FYVE/PHD"/>
</dbReference>
<dbReference type="PROSITE" id="PS00518">
    <property type="entry name" value="ZF_RING_1"/>
    <property type="match status" value="1"/>
</dbReference>
<dbReference type="CDD" id="cd22584">
    <property type="entry name" value="Rcat_RBR_unk"/>
    <property type="match status" value="1"/>
</dbReference>
<dbReference type="InterPro" id="IPR001841">
    <property type="entry name" value="Znf_RING"/>
</dbReference>
<sequence length="404" mass="46332">MKPKVLEIPESKPKVEMPHIVIVDDHHHHDQFLPTSLSNKGTTEDNAISVEQYSEDRDLNIAVMSSLNSSKEANFSGSKPEVAQVVNLDYYHDRFLGMPLSNKGTGENNAISVEEYGEDRDLNIAIMASLKSNKEANFIDPSQDYFYYYNDEDDDIKVLDFLPEVIPSRKQKEPTFIESMAEKGQSSNSQIDPDFVCQICVEPTILKNSFLIKGCTHAYCTECMVKYVSSKLQENITKICCPVPDCKGALEPEDCRSVLPENVFDRWGNALCEAVILGSQKFYCPFKDCSAMLIDDGEEVVRESECPNCWRMFCAHCKVPWHSQISCEEYKMLHKDERERDDILLMNLAKNNNWRRCPKCRIFVEKIEGCRYMKCRCGTRFCYSCGSTDLNPVTHYCYKCKGIW</sequence>
<keyword evidence="7" id="KW-0808">Transferase</keyword>
<dbReference type="InterPro" id="IPR002867">
    <property type="entry name" value="IBR_dom"/>
</dbReference>
<evidence type="ECO:0000259" key="14">
    <source>
        <dbReference type="PROSITE" id="PS50089"/>
    </source>
</evidence>
<keyword evidence="11" id="KW-0833">Ubl conjugation pathway</keyword>
<keyword evidence="12" id="KW-0862">Zinc</keyword>
<feature type="domain" description="RING-type" evidence="15">
    <location>
        <begin position="193"/>
        <end position="404"/>
    </location>
</feature>
<keyword evidence="10 13" id="KW-0863">Zinc-finger</keyword>
<dbReference type="FunFam" id="3.30.40.10:FF:000230">
    <property type="entry name" value="RBR-type E3 ubiquitin transferase"/>
    <property type="match status" value="1"/>
</dbReference>
<dbReference type="SUPFAM" id="SSF57850">
    <property type="entry name" value="RING/U-box"/>
    <property type="match status" value="3"/>
</dbReference>
<comment type="similarity">
    <text evidence="5">Belongs to the RBR family. Ariadne subfamily.</text>
</comment>
<keyword evidence="8" id="KW-0479">Metal-binding</keyword>
<dbReference type="GO" id="GO:0061630">
    <property type="term" value="F:ubiquitin protein ligase activity"/>
    <property type="evidence" value="ECO:0007669"/>
    <property type="project" value="UniProtKB-EC"/>
</dbReference>
<evidence type="ECO:0000256" key="3">
    <source>
        <dbReference type="ARBA" id="ARBA00003976"/>
    </source>
</evidence>
<comment type="cofactor">
    <cofactor evidence="2">
        <name>Zn(2+)</name>
        <dbReference type="ChEBI" id="CHEBI:29105"/>
    </cofactor>
</comment>
<dbReference type="GO" id="GO:0008270">
    <property type="term" value="F:zinc ion binding"/>
    <property type="evidence" value="ECO:0007669"/>
    <property type="project" value="UniProtKB-KW"/>
</dbReference>
<comment type="catalytic activity">
    <reaction evidence="1">
        <text>[E2 ubiquitin-conjugating enzyme]-S-ubiquitinyl-L-cysteine + [acceptor protein]-L-lysine = [E2 ubiquitin-conjugating enzyme]-L-cysteine + [acceptor protein]-N(6)-ubiquitinyl-L-lysine.</text>
        <dbReference type="EC" id="2.3.2.31"/>
    </reaction>
</comment>
<feature type="domain" description="RING-type" evidence="14">
    <location>
        <begin position="197"/>
        <end position="243"/>
    </location>
</feature>
<evidence type="ECO:0000256" key="6">
    <source>
        <dbReference type="ARBA" id="ARBA00012251"/>
    </source>
</evidence>